<dbReference type="Proteomes" id="UP000189701">
    <property type="component" value="Unplaced"/>
</dbReference>
<dbReference type="PANTHER" id="PTHR35317:SF28">
    <property type="entry name" value="ZINC FINGER, CCHC-TYPE, RIBONUCLEASE H-LIKE DOMAIN, GAG-PRE-INTEGRASE DOMAIN PROTEIN-RELATED"/>
    <property type="match status" value="1"/>
</dbReference>
<dbReference type="eggNOG" id="KOG0017">
    <property type="taxonomic scope" value="Eukaryota"/>
</dbReference>
<dbReference type="GeneID" id="104220766"/>
<reference evidence="1" key="1">
    <citation type="journal article" date="2013" name="Genome Biol.">
        <title>Reference genomes and transcriptomes of Nicotiana sylvestris and Nicotiana tomentosiformis.</title>
        <authorList>
            <person name="Sierro N."/>
            <person name="Battey J.N."/>
            <person name="Ouadi S."/>
            <person name="Bovet L."/>
            <person name="Goepfert S."/>
            <person name="Bakaher N."/>
            <person name="Peitsch M.C."/>
            <person name="Ivanov N.V."/>
        </authorList>
    </citation>
    <scope>NUCLEOTIDE SEQUENCE [LARGE SCALE GENOMIC DNA]</scope>
</reference>
<dbReference type="Pfam" id="PF14223">
    <property type="entry name" value="Retrotran_gag_2"/>
    <property type="match status" value="1"/>
</dbReference>
<dbReference type="AlphaFoldDB" id="A0A1U7VQ54"/>
<keyword evidence="1" id="KW-1185">Reference proteome</keyword>
<name>A0A1U7VQ54_NICSY</name>
<evidence type="ECO:0000313" key="2">
    <source>
        <dbReference type="RefSeq" id="XP_009770037.1"/>
    </source>
</evidence>
<gene>
    <name evidence="2" type="primary">LOC104220766</name>
</gene>
<evidence type="ECO:0000313" key="1">
    <source>
        <dbReference type="Proteomes" id="UP000189701"/>
    </source>
</evidence>
<sequence length="229" mass="26811">MKEYECISDYCLKVKAIVNQLRRYGDDIEDVCVVENILRTLTLKFDFVVCAIEESKDLDSMMVDQFESSLQAHEEKIKRREEVSLEQLLKTRASFKDYGGEKIYRGNGRGRGRDSHGRGISNGKNIKNEAKIHQTFRGRGRGQKGGRRRGYYQENNGQRYDKSKIEYYNYRKFDHYSWECHNNVEEKANLVDNKKEEDKSILLLALREEDMDDCSSWYLDNGASNHMCG</sequence>
<accession>A0A1U7VQ54</accession>
<proteinExistence type="predicted"/>
<dbReference type="KEGG" id="nsy:104220766"/>
<reference evidence="2" key="2">
    <citation type="submission" date="2025-08" db="UniProtKB">
        <authorList>
            <consortium name="RefSeq"/>
        </authorList>
    </citation>
    <scope>IDENTIFICATION</scope>
    <source>
        <tissue evidence="2">Leaf</tissue>
    </source>
</reference>
<dbReference type="RefSeq" id="XP_009770037.1">
    <property type="nucleotide sequence ID" value="XM_009771735.1"/>
</dbReference>
<organism evidence="1 2">
    <name type="scientific">Nicotiana sylvestris</name>
    <name type="common">Wood tobacco</name>
    <name type="synonym">South American tobacco</name>
    <dbReference type="NCBI Taxonomy" id="4096"/>
    <lineage>
        <taxon>Eukaryota</taxon>
        <taxon>Viridiplantae</taxon>
        <taxon>Streptophyta</taxon>
        <taxon>Embryophyta</taxon>
        <taxon>Tracheophyta</taxon>
        <taxon>Spermatophyta</taxon>
        <taxon>Magnoliopsida</taxon>
        <taxon>eudicotyledons</taxon>
        <taxon>Gunneridae</taxon>
        <taxon>Pentapetalae</taxon>
        <taxon>asterids</taxon>
        <taxon>lamiids</taxon>
        <taxon>Solanales</taxon>
        <taxon>Solanaceae</taxon>
        <taxon>Nicotianoideae</taxon>
        <taxon>Nicotianeae</taxon>
        <taxon>Nicotiana</taxon>
    </lineage>
</organism>
<dbReference type="PANTHER" id="PTHR35317">
    <property type="entry name" value="OS04G0629600 PROTEIN"/>
    <property type="match status" value="1"/>
</dbReference>
<protein>
    <submittedName>
        <fullName evidence="2">Uncharacterized protein LOC104220766</fullName>
    </submittedName>
</protein>